<feature type="domain" description="HMA" evidence="8">
    <location>
        <begin position="4"/>
        <end position="69"/>
    </location>
</feature>
<dbReference type="GO" id="GO:0016531">
    <property type="term" value="F:copper chaperone activity"/>
    <property type="evidence" value="ECO:0007669"/>
    <property type="project" value="UniProtKB-ARBA"/>
</dbReference>
<keyword evidence="7" id="KW-0472">Membrane</keyword>
<dbReference type="Gene3D" id="3.30.70.100">
    <property type="match status" value="1"/>
</dbReference>
<dbReference type="AlphaFoldDB" id="A0A409VII9"/>
<gene>
    <name evidence="9" type="ORF">CVT26_010810</name>
</gene>
<reference evidence="9 10" key="1">
    <citation type="journal article" date="2018" name="Evol. Lett.">
        <title>Horizontal gene cluster transfer increased hallucinogenic mushroom diversity.</title>
        <authorList>
            <person name="Reynolds H.T."/>
            <person name="Vijayakumar V."/>
            <person name="Gluck-Thaler E."/>
            <person name="Korotkin H.B."/>
            <person name="Matheny P.B."/>
            <person name="Slot J.C."/>
        </authorList>
    </citation>
    <scope>NUCLEOTIDE SEQUENCE [LARGE SCALE GENOMIC DNA]</scope>
    <source>
        <strain evidence="9 10">SRW20</strain>
    </source>
</reference>
<evidence type="ECO:0000256" key="5">
    <source>
        <dbReference type="ARBA" id="ARBA00022946"/>
    </source>
</evidence>
<dbReference type="PANTHER" id="PTHR31107:SF2">
    <property type="entry name" value="CYTOCHROME C OXIDASE ASSEMBLY FACTOR 8"/>
    <property type="match status" value="1"/>
</dbReference>
<evidence type="ECO:0000256" key="4">
    <source>
        <dbReference type="ARBA" id="ARBA00022792"/>
    </source>
</evidence>
<evidence type="ECO:0000256" key="1">
    <source>
        <dbReference type="ARBA" id="ARBA00004443"/>
    </source>
</evidence>
<dbReference type="Proteomes" id="UP000284706">
    <property type="component" value="Unassembled WGS sequence"/>
</dbReference>
<organism evidence="9 10">
    <name type="scientific">Gymnopilus dilepis</name>
    <dbReference type="NCBI Taxonomy" id="231916"/>
    <lineage>
        <taxon>Eukaryota</taxon>
        <taxon>Fungi</taxon>
        <taxon>Dikarya</taxon>
        <taxon>Basidiomycota</taxon>
        <taxon>Agaricomycotina</taxon>
        <taxon>Agaricomycetes</taxon>
        <taxon>Agaricomycetidae</taxon>
        <taxon>Agaricales</taxon>
        <taxon>Agaricineae</taxon>
        <taxon>Hymenogastraceae</taxon>
        <taxon>Gymnopilus</taxon>
    </lineage>
</organism>
<dbReference type="GO" id="GO:0046872">
    <property type="term" value="F:metal ion binding"/>
    <property type="evidence" value="ECO:0007669"/>
    <property type="project" value="UniProtKB-KW"/>
</dbReference>
<dbReference type="GO" id="GO:0005743">
    <property type="term" value="C:mitochondrial inner membrane"/>
    <property type="evidence" value="ECO:0007669"/>
    <property type="project" value="UniProtKB-SubCell"/>
</dbReference>
<comment type="subcellular location">
    <subcellularLocation>
        <location evidence="1">Mitochondrion inner membrane</location>
        <topology evidence="1">Peripheral membrane protein</topology>
        <orientation evidence="1">Matrix side</orientation>
    </subcellularLocation>
</comment>
<keyword evidence="4" id="KW-0999">Mitochondrion inner membrane</keyword>
<evidence type="ECO:0000256" key="6">
    <source>
        <dbReference type="ARBA" id="ARBA00023128"/>
    </source>
</evidence>
<dbReference type="PROSITE" id="PS50846">
    <property type="entry name" value="HMA_2"/>
    <property type="match status" value="1"/>
</dbReference>
<dbReference type="InParanoid" id="A0A409VII9"/>
<keyword evidence="3" id="KW-0479">Metal-binding</keyword>
<evidence type="ECO:0000313" key="10">
    <source>
        <dbReference type="Proteomes" id="UP000284706"/>
    </source>
</evidence>
<dbReference type="PANTHER" id="PTHR31107">
    <property type="entry name" value="APOPTOGENIC PROTEIN 1, MITOCHONDRIAL"/>
    <property type="match status" value="1"/>
</dbReference>
<dbReference type="SUPFAM" id="SSF55008">
    <property type="entry name" value="HMA, heavy metal-associated domain"/>
    <property type="match status" value="1"/>
</dbReference>
<dbReference type="Pfam" id="PF00403">
    <property type="entry name" value="HMA"/>
    <property type="match status" value="1"/>
</dbReference>
<sequence>MQSEQTYKFNVKMSCSGCSGAVSRVLEKAKVDGVTEYTVDLPTQEVVVKGTLPYDDVLARIKKTGKEVISGQIVNIRQPLSLPFNMPIAKPLSQGFKLVTHPHVRFARPFHASAGRHDLIAAPDPVSHMRPIIYDDPPSQLPAPLLRHPYSLSEFRSEAQDDTGDHDLQFRLLRQQLDSLHQNFWLDSNTRFYAARDAVLASLPSTSTTRDKEEALSTFYQQWVMQEKNWTDNYTREWRNRNIQLITLSARVEYHKFKCRLADLFQKST</sequence>
<dbReference type="OrthoDB" id="6246201at2759"/>
<evidence type="ECO:0000256" key="7">
    <source>
        <dbReference type="ARBA" id="ARBA00023136"/>
    </source>
</evidence>
<comment type="similarity">
    <text evidence="2">Belongs to the COA8 family.</text>
</comment>
<name>A0A409VII9_9AGAR</name>
<evidence type="ECO:0000256" key="3">
    <source>
        <dbReference type="ARBA" id="ARBA00022723"/>
    </source>
</evidence>
<proteinExistence type="inferred from homology"/>
<dbReference type="GO" id="GO:0097193">
    <property type="term" value="P:intrinsic apoptotic signaling pathway"/>
    <property type="evidence" value="ECO:0007669"/>
    <property type="project" value="InterPro"/>
</dbReference>
<dbReference type="InterPro" id="IPR036163">
    <property type="entry name" value="HMA_dom_sf"/>
</dbReference>
<keyword evidence="10" id="KW-1185">Reference proteome</keyword>
<protein>
    <recommendedName>
        <fullName evidence="8">HMA domain-containing protein</fullName>
    </recommendedName>
</protein>
<dbReference type="STRING" id="231916.A0A409VII9"/>
<comment type="caution">
    <text evidence="9">The sequence shown here is derived from an EMBL/GenBank/DDBJ whole genome shotgun (WGS) entry which is preliminary data.</text>
</comment>
<keyword evidence="5" id="KW-0809">Transit peptide</keyword>
<evidence type="ECO:0000313" key="9">
    <source>
        <dbReference type="EMBL" id="PPQ66068.1"/>
    </source>
</evidence>
<dbReference type="FunFam" id="3.30.70.100:FF:000008">
    <property type="entry name" value="Copper transport protein ATOX1"/>
    <property type="match status" value="1"/>
</dbReference>
<dbReference type="Pfam" id="PF10231">
    <property type="entry name" value="COA8"/>
    <property type="match status" value="1"/>
</dbReference>
<evidence type="ECO:0000256" key="2">
    <source>
        <dbReference type="ARBA" id="ARBA00005453"/>
    </source>
</evidence>
<evidence type="ECO:0000259" key="8">
    <source>
        <dbReference type="PROSITE" id="PS50846"/>
    </source>
</evidence>
<dbReference type="InterPro" id="IPR006121">
    <property type="entry name" value="HMA_dom"/>
</dbReference>
<keyword evidence="6" id="KW-0496">Mitochondrion</keyword>
<accession>A0A409VII9</accession>
<dbReference type="InterPro" id="IPR018796">
    <property type="entry name" value="COA8"/>
</dbReference>
<dbReference type="CDD" id="cd00371">
    <property type="entry name" value="HMA"/>
    <property type="match status" value="1"/>
</dbReference>
<dbReference type="EMBL" id="NHYE01005639">
    <property type="protein sequence ID" value="PPQ66068.1"/>
    <property type="molecule type" value="Genomic_DNA"/>
</dbReference>